<accession>A0AAQ3RG20</accession>
<name>A0AAQ3RG20_VIGMU</name>
<keyword evidence="2" id="KW-1185">Reference proteome</keyword>
<reference evidence="1 2" key="1">
    <citation type="journal article" date="2023" name="Life. Sci Alliance">
        <title>Evolutionary insights into 3D genome organization and epigenetic landscape of Vigna mungo.</title>
        <authorList>
            <person name="Junaid A."/>
            <person name="Singh B."/>
            <person name="Bhatia S."/>
        </authorList>
    </citation>
    <scope>NUCLEOTIDE SEQUENCE [LARGE SCALE GENOMIC DNA]</scope>
    <source>
        <strain evidence="1">Urdbean</strain>
    </source>
</reference>
<dbReference type="EMBL" id="CP144690">
    <property type="protein sequence ID" value="WVY91407.1"/>
    <property type="molecule type" value="Genomic_DNA"/>
</dbReference>
<dbReference type="Proteomes" id="UP001374535">
    <property type="component" value="Chromosome 11"/>
</dbReference>
<evidence type="ECO:0000313" key="1">
    <source>
        <dbReference type="EMBL" id="WVY91407.1"/>
    </source>
</evidence>
<gene>
    <name evidence="1" type="ORF">V8G54_036921</name>
</gene>
<protein>
    <submittedName>
        <fullName evidence="1">Uncharacterized protein</fullName>
    </submittedName>
</protein>
<dbReference type="AlphaFoldDB" id="A0AAQ3RG20"/>
<proteinExistence type="predicted"/>
<organism evidence="1 2">
    <name type="scientific">Vigna mungo</name>
    <name type="common">Black gram</name>
    <name type="synonym">Phaseolus mungo</name>
    <dbReference type="NCBI Taxonomy" id="3915"/>
    <lineage>
        <taxon>Eukaryota</taxon>
        <taxon>Viridiplantae</taxon>
        <taxon>Streptophyta</taxon>
        <taxon>Embryophyta</taxon>
        <taxon>Tracheophyta</taxon>
        <taxon>Spermatophyta</taxon>
        <taxon>Magnoliopsida</taxon>
        <taxon>eudicotyledons</taxon>
        <taxon>Gunneridae</taxon>
        <taxon>Pentapetalae</taxon>
        <taxon>rosids</taxon>
        <taxon>fabids</taxon>
        <taxon>Fabales</taxon>
        <taxon>Fabaceae</taxon>
        <taxon>Papilionoideae</taxon>
        <taxon>50 kb inversion clade</taxon>
        <taxon>NPAAA clade</taxon>
        <taxon>indigoferoid/millettioid clade</taxon>
        <taxon>Phaseoleae</taxon>
        <taxon>Vigna</taxon>
    </lineage>
</organism>
<sequence>MSWNREVVESWSFCLSGCHFCAHNHTHISPNRKPQQKENAYNRTHQSKTNVIGANIIVRSIIIHFQYLIIILPQHRIQHNIQLQKQPLIIKQSLKSYVRMCSTLGLARVEKKSKLR</sequence>
<evidence type="ECO:0000313" key="2">
    <source>
        <dbReference type="Proteomes" id="UP001374535"/>
    </source>
</evidence>